<evidence type="ECO:0000313" key="5">
    <source>
        <dbReference type="EMBL" id="TYC13809.1"/>
    </source>
</evidence>
<evidence type="ECO:0000313" key="6">
    <source>
        <dbReference type="Proteomes" id="UP000322634"/>
    </source>
</evidence>
<keyword evidence="2" id="KW-0238">DNA-binding</keyword>
<evidence type="ECO:0000259" key="4">
    <source>
        <dbReference type="PROSITE" id="PS50995"/>
    </source>
</evidence>
<evidence type="ECO:0000256" key="3">
    <source>
        <dbReference type="ARBA" id="ARBA00023163"/>
    </source>
</evidence>
<accession>A0A5D0U9S3</accession>
<dbReference type="PANTHER" id="PTHR33164:SF64">
    <property type="entry name" value="TRANSCRIPTIONAL REGULATOR SLYA"/>
    <property type="match status" value="1"/>
</dbReference>
<dbReference type="PROSITE" id="PS50995">
    <property type="entry name" value="HTH_MARR_2"/>
    <property type="match status" value="1"/>
</dbReference>
<dbReference type="Pfam" id="PF12802">
    <property type="entry name" value="MarR_2"/>
    <property type="match status" value="1"/>
</dbReference>
<keyword evidence="3" id="KW-0804">Transcription</keyword>
<dbReference type="AlphaFoldDB" id="A0A5D0U9S3"/>
<dbReference type="Gene3D" id="1.10.10.10">
    <property type="entry name" value="Winged helix-like DNA-binding domain superfamily/Winged helix DNA-binding domain"/>
    <property type="match status" value="1"/>
</dbReference>
<dbReference type="Proteomes" id="UP000322634">
    <property type="component" value="Unassembled WGS sequence"/>
</dbReference>
<evidence type="ECO:0000256" key="1">
    <source>
        <dbReference type="ARBA" id="ARBA00023015"/>
    </source>
</evidence>
<sequence length="170" mass="18918">MTRQVCSARGLDGEGGTVAERHETTLDRTTGADLAELVDLLTRTQRALARGLGALLDEEGMSVEQWRVLRALAHADDVSMGELAVVVEIPHPTLTRLVDSLVDSAYLYRTHSARDRRRVSVHVSDLGRAKLTRLDALARAHERSLAERYGFETVHDLSVLLSRLWNEPQI</sequence>
<dbReference type="InterPro" id="IPR000835">
    <property type="entry name" value="HTH_MarR-typ"/>
</dbReference>
<gene>
    <name evidence="5" type="ORF">FXF65_19310</name>
</gene>
<dbReference type="InterPro" id="IPR039422">
    <property type="entry name" value="MarR/SlyA-like"/>
</dbReference>
<keyword evidence="1" id="KW-0805">Transcription regulation</keyword>
<feature type="domain" description="HTH marR-type" evidence="4">
    <location>
        <begin position="34"/>
        <end position="166"/>
    </location>
</feature>
<name>A0A5D0U9S3_9ACTN</name>
<protein>
    <submittedName>
        <fullName evidence="5">MarR family transcriptional regulator</fullName>
    </submittedName>
</protein>
<dbReference type="SUPFAM" id="SSF46785">
    <property type="entry name" value="Winged helix' DNA-binding domain"/>
    <property type="match status" value="1"/>
</dbReference>
<evidence type="ECO:0000256" key="2">
    <source>
        <dbReference type="ARBA" id="ARBA00023125"/>
    </source>
</evidence>
<dbReference type="GO" id="GO:0006950">
    <property type="term" value="P:response to stress"/>
    <property type="evidence" value="ECO:0007669"/>
    <property type="project" value="TreeGrafter"/>
</dbReference>
<dbReference type="OrthoDB" id="4629660at2"/>
<keyword evidence="6" id="KW-1185">Reference proteome</keyword>
<dbReference type="GO" id="GO:0003677">
    <property type="term" value="F:DNA binding"/>
    <property type="evidence" value="ECO:0007669"/>
    <property type="project" value="UniProtKB-KW"/>
</dbReference>
<organism evidence="5 6">
    <name type="scientific">Actinomadura syzygii</name>
    <dbReference type="NCBI Taxonomy" id="1427538"/>
    <lineage>
        <taxon>Bacteria</taxon>
        <taxon>Bacillati</taxon>
        <taxon>Actinomycetota</taxon>
        <taxon>Actinomycetes</taxon>
        <taxon>Streptosporangiales</taxon>
        <taxon>Thermomonosporaceae</taxon>
        <taxon>Actinomadura</taxon>
    </lineage>
</organism>
<dbReference type="EMBL" id="VSFF01000007">
    <property type="protein sequence ID" value="TYC13809.1"/>
    <property type="molecule type" value="Genomic_DNA"/>
</dbReference>
<dbReference type="InterPro" id="IPR036390">
    <property type="entry name" value="WH_DNA-bd_sf"/>
</dbReference>
<comment type="caution">
    <text evidence="5">The sequence shown here is derived from an EMBL/GenBank/DDBJ whole genome shotgun (WGS) entry which is preliminary data.</text>
</comment>
<dbReference type="SMART" id="SM00347">
    <property type="entry name" value="HTH_MARR"/>
    <property type="match status" value="1"/>
</dbReference>
<dbReference type="InterPro" id="IPR036388">
    <property type="entry name" value="WH-like_DNA-bd_sf"/>
</dbReference>
<proteinExistence type="predicted"/>
<dbReference type="PANTHER" id="PTHR33164">
    <property type="entry name" value="TRANSCRIPTIONAL REGULATOR, MARR FAMILY"/>
    <property type="match status" value="1"/>
</dbReference>
<reference evidence="5 6" key="1">
    <citation type="submission" date="2019-08" db="EMBL/GenBank/DDBJ databases">
        <title>Actinomadura sp. nov. CYP1-5 isolated from mountain soil.</title>
        <authorList>
            <person name="Songsumanus A."/>
            <person name="Kuncharoen N."/>
            <person name="Kudo T."/>
            <person name="Yuki M."/>
            <person name="Igarashi Y."/>
            <person name="Tanasupawat S."/>
        </authorList>
    </citation>
    <scope>NUCLEOTIDE SEQUENCE [LARGE SCALE GENOMIC DNA]</scope>
    <source>
        <strain evidence="5 6">GKU157</strain>
    </source>
</reference>
<dbReference type="GO" id="GO:0003700">
    <property type="term" value="F:DNA-binding transcription factor activity"/>
    <property type="evidence" value="ECO:0007669"/>
    <property type="project" value="InterPro"/>
</dbReference>